<dbReference type="InterPro" id="IPR050708">
    <property type="entry name" value="T6SS_VgrG/RHS"/>
</dbReference>
<organism evidence="1 2">
    <name type="scientific">Pseudomonas putida</name>
    <name type="common">Arthrobacter siderocapsulatus</name>
    <dbReference type="NCBI Taxonomy" id="303"/>
    <lineage>
        <taxon>Bacteria</taxon>
        <taxon>Pseudomonadati</taxon>
        <taxon>Pseudomonadota</taxon>
        <taxon>Gammaproteobacteria</taxon>
        <taxon>Pseudomonadales</taxon>
        <taxon>Pseudomonadaceae</taxon>
        <taxon>Pseudomonas</taxon>
    </lineage>
</organism>
<dbReference type="EMBL" id="NBWC01000069">
    <property type="protein sequence ID" value="ORL57472.1"/>
    <property type="molecule type" value="Genomic_DNA"/>
</dbReference>
<evidence type="ECO:0000313" key="1">
    <source>
        <dbReference type="EMBL" id="ORL57472.1"/>
    </source>
</evidence>
<dbReference type="PANTHER" id="PTHR32305">
    <property type="match status" value="1"/>
</dbReference>
<accession>A0A1X0ZLP0</accession>
<dbReference type="Gene3D" id="3.90.176.10">
    <property type="entry name" value="Toxin ADP-ribosyltransferase, Chain A, domain 1"/>
    <property type="match status" value="1"/>
</dbReference>
<dbReference type="SUPFAM" id="SSF56399">
    <property type="entry name" value="ADP-ribosylation"/>
    <property type="match status" value="1"/>
</dbReference>
<evidence type="ECO:0008006" key="3">
    <source>
        <dbReference type="Google" id="ProtNLM"/>
    </source>
</evidence>
<sequence length="430" mass="48243">MLKASTQRTARSTQAQRVTYLPGLELRTHTNGNTLTQDLQVMTVGQAGRAQVRVLHWAAGKPDDLLNDQLRYSYDNLLGSSALEVDGAGNLISQEEYYPFGGTAVWAARNEVEASYKTVRYSGKERDATGLYYYGYRYYQPWAGRWLSADPAGTVDGLNLFWMVGNNPTSAIDRDGRMLEKVMRFLNERGPSPLVQEFQNYEQAVNDNQHKGIDEATRQRDEEVLKWLASKINDLPALMIYAEGGNDAYRLLNGHLRGTLSEGDEEQFRQTYPNLVQDLKNDSSELEDYEGVAYRMLKVPTGVYGGTIKENDVVVDPGYMSASKLLRNTIGWQDWSARLGGEGGDQVALLLDETVPKKLAPTSILADHILVTPYTQLKVKEISKASSGMIVVRLKGASHPDRHDLKDIYSGDVRFERETTWLADKLRVCL</sequence>
<name>A0A1X0ZLP0_PSEPU</name>
<dbReference type="PANTHER" id="PTHR32305:SF15">
    <property type="entry name" value="PROTEIN RHSA-RELATED"/>
    <property type="match status" value="1"/>
</dbReference>
<dbReference type="InterPro" id="IPR022385">
    <property type="entry name" value="Rhs_assc_core"/>
</dbReference>
<dbReference type="Gene3D" id="2.180.10.10">
    <property type="entry name" value="RHS repeat-associated core"/>
    <property type="match status" value="1"/>
</dbReference>
<dbReference type="Proteomes" id="UP000193675">
    <property type="component" value="Unassembled WGS sequence"/>
</dbReference>
<protein>
    <recommendedName>
        <fullName evidence="3">RHS repeat-associated core domain-containing protein</fullName>
    </recommendedName>
</protein>
<evidence type="ECO:0000313" key="2">
    <source>
        <dbReference type="Proteomes" id="UP000193675"/>
    </source>
</evidence>
<gene>
    <name evidence="1" type="ORF">B7H17_26595</name>
</gene>
<comment type="caution">
    <text evidence="1">The sequence shown here is derived from an EMBL/GenBank/DDBJ whole genome shotgun (WGS) entry which is preliminary data.</text>
</comment>
<dbReference type="AlphaFoldDB" id="A0A1X0ZLP0"/>
<proteinExistence type="predicted"/>
<reference evidence="1 2" key="1">
    <citation type="submission" date="2017-04" db="EMBL/GenBank/DDBJ databases">
        <title>Presence of VIM-2 positive Pseudomonas species in chickens and their surrounding environment.</title>
        <authorList>
            <person name="Zhang R."/>
        </authorList>
    </citation>
    <scope>NUCLEOTIDE SEQUENCE [LARGE SCALE GENOMIC DNA]</scope>
    <source>
        <strain evidence="1 2">DZ-C18</strain>
    </source>
</reference>
<dbReference type="NCBIfam" id="TIGR03696">
    <property type="entry name" value="Rhs_assc_core"/>
    <property type="match status" value="1"/>
</dbReference>